<name>A0ABS7G5C5_9ACTN</name>
<organism evidence="3 4">
    <name type="scientific">Actinomadura parmotrematis</name>
    <dbReference type="NCBI Taxonomy" id="2864039"/>
    <lineage>
        <taxon>Bacteria</taxon>
        <taxon>Bacillati</taxon>
        <taxon>Actinomycetota</taxon>
        <taxon>Actinomycetes</taxon>
        <taxon>Streptosporangiales</taxon>
        <taxon>Thermomonosporaceae</taxon>
        <taxon>Actinomadura</taxon>
    </lineage>
</organism>
<dbReference type="Proteomes" id="UP000774570">
    <property type="component" value="Unassembled WGS sequence"/>
</dbReference>
<gene>
    <name evidence="3" type="ORF">K1Y72_34815</name>
</gene>
<sequence length="173" mass="18453">MVLHLGRRQGRGTDAPAAPDAPAADTRAPAARAASADTSATDTRVAGPVAPPAPPPPPVSAPPVTERADRKDVRRTSSRRWRRHRRNPVSMLIGALGLVAALILVLGIALTWAGANPGNTLVDAVLDAGRRLATPFHDMFTRSDPDQQLYINWGIAAAVYYALGRVLAWITRF</sequence>
<feature type="transmembrane region" description="Helical" evidence="2">
    <location>
        <begin position="150"/>
        <end position="170"/>
    </location>
</feature>
<evidence type="ECO:0000256" key="2">
    <source>
        <dbReference type="SAM" id="Phobius"/>
    </source>
</evidence>
<proteinExistence type="predicted"/>
<feature type="transmembrane region" description="Helical" evidence="2">
    <location>
        <begin position="89"/>
        <end position="113"/>
    </location>
</feature>
<accession>A0ABS7G5C5</accession>
<feature type="compositionally biased region" description="Low complexity" evidence="1">
    <location>
        <begin position="13"/>
        <end position="48"/>
    </location>
</feature>
<evidence type="ECO:0000256" key="1">
    <source>
        <dbReference type="SAM" id="MobiDB-lite"/>
    </source>
</evidence>
<dbReference type="RefSeq" id="WP_220170804.1">
    <property type="nucleotide sequence ID" value="NZ_JAIBOA010000036.1"/>
</dbReference>
<evidence type="ECO:0000313" key="3">
    <source>
        <dbReference type="EMBL" id="MBW8487570.1"/>
    </source>
</evidence>
<dbReference type="EMBL" id="JAIBOA010000036">
    <property type="protein sequence ID" value="MBW8487570.1"/>
    <property type="molecule type" value="Genomic_DNA"/>
</dbReference>
<feature type="compositionally biased region" description="Basic and acidic residues" evidence="1">
    <location>
        <begin position="66"/>
        <end position="75"/>
    </location>
</feature>
<evidence type="ECO:0000313" key="4">
    <source>
        <dbReference type="Proteomes" id="UP000774570"/>
    </source>
</evidence>
<feature type="region of interest" description="Disordered" evidence="1">
    <location>
        <begin position="1"/>
        <end position="81"/>
    </location>
</feature>
<keyword evidence="2" id="KW-0812">Transmembrane</keyword>
<keyword evidence="4" id="KW-1185">Reference proteome</keyword>
<comment type="caution">
    <text evidence="3">The sequence shown here is derived from an EMBL/GenBank/DDBJ whole genome shotgun (WGS) entry which is preliminary data.</text>
</comment>
<keyword evidence="2" id="KW-0472">Membrane</keyword>
<protein>
    <submittedName>
        <fullName evidence="3">Uncharacterized protein</fullName>
    </submittedName>
</protein>
<feature type="compositionally biased region" description="Pro residues" evidence="1">
    <location>
        <begin position="49"/>
        <end position="61"/>
    </location>
</feature>
<reference evidence="3 4" key="1">
    <citation type="submission" date="2021-07" db="EMBL/GenBank/DDBJ databases">
        <title>Actinomadura sp. PM05-2 isolated from lichen.</title>
        <authorList>
            <person name="Somphong A."/>
            <person name="Phongsopitanun W."/>
            <person name="Tanasupawat S."/>
            <person name="Peongsungnone V."/>
        </authorList>
    </citation>
    <scope>NUCLEOTIDE SEQUENCE [LARGE SCALE GENOMIC DNA]</scope>
    <source>
        <strain evidence="3 4">PM05-2</strain>
    </source>
</reference>
<keyword evidence="2" id="KW-1133">Transmembrane helix</keyword>
<feature type="compositionally biased region" description="Basic residues" evidence="1">
    <location>
        <begin position="1"/>
        <end position="10"/>
    </location>
</feature>